<feature type="transmembrane region" description="Helical" evidence="1">
    <location>
        <begin position="189"/>
        <end position="210"/>
    </location>
</feature>
<comment type="function">
    <text evidence="1">Involved in the import of queuosine (Q) precursors, required for Q precursor salvage.</text>
</comment>
<keyword evidence="1" id="KW-0472">Membrane</keyword>
<comment type="similarity">
    <text evidence="1">Belongs to the vitamin uptake transporter (VUT/ECF) (TC 2.A.88) family. Q precursor transporter subfamily.</text>
</comment>
<organism evidence="2 3">
    <name type="scientific">Sphingomonas rhizophila</name>
    <dbReference type="NCBI Taxonomy" id="2071607"/>
    <lineage>
        <taxon>Bacteria</taxon>
        <taxon>Pseudomonadati</taxon>
        <taxon>Pseudomonadota</taxon>
        <taxon>Alphaproteobacteria</taxon>
        <taxon>Sphingomonadales</taxon>
        <taxon>Sphingomonadaceae</taxon>
        <taxon>Sphingomonas</taxon>
    </lineage>
</organism>
<sequence>MTDASASPPPATLTIPRGLFLLSILYGGMTCIAGVLGAKQVAIGPISVEAGIFPFLMLVGLSSAVAEVYGKGTANRLVRFGFVPLITAIALTFIVLQLPTDPEMYEPAKEAFPIILGQSGRMMAAGVIAYGVSVTLNVLIFSRIGRPGKLVAIRAALASVVSQIVDTLLFITISFYGVRPIGQLLIGQATAKVVLSIGLVPLIILLFVMLARHLDGRPISDGALDRER</sequence>
<dbReference type="KEGG" id="srhi:H9L12_03465"/>
<keyword evidence="3" id="KW-1185">Reference proteome</keyword>
<protein>
    <recommendedName>
        <fullName evidence="1">Probable queuosine precursor transporter</fullName>
        <shortName evidence="1">Q precursor transporter</shortName>
    </recommendedName>
</protein>
<keyword evidence="1" id="KW-0813">Transport</keyword>
<dbReference type="AlphaFoldDB" id="A0A7G9SCR5"/>
<proteinExistence type="inferred from homology"/>
<dbReference type="InterPro" id="IPR003744">
    <property type="entry name" value="YhhQ"/>
</dbReference>
<dbReference type="Proteomes" id="UP000515955">
    <property type="component" value="Chromosome"/>
</dbReference>
<feature type="transmembrane region" description="Helical" evidence="1">
    <location>
        <begin position="77"/>
        <end position="98"/>
    </location>
</feature>
<evidence type="ECO:0000313" key="3">
    <source>
        <dbReference type="Proteomes" id="UP000515955"/>
    </source>
</evidence>
<dbReference type="EMBL" id="CP060717">
    <property type="protein sequence ID" value="QNN65640.1"/>
    <property type="molecule type" value="Genomic_DNA"/>
</dbReference>
<keyword evidence="1" id="KW-0812">Transmembrane</keyword>
<dbReference type="GO" id="GO:0022857">
    <property type="term" value="F:transmembrane transporter activity"/>
    <property type="evidence" value="ECO:0007669"/>
    <property type="project" value="UniProtKB-UniRule"/>
</dbReference>
<keyword evidence="1" id="KW-1133">Transmembrane helix</keyword>
<feature type="transmembrane region" description="Helical" evidence="1">
    <location>
        <begin position="50"/>
        <end position="70"/>
    </location>
</feature>
<name>A0A7G9SCR5_9SPHN</name>
<evidence type="ECO:0000313" key="2">
    <source>
        <dbReference type="EMBL" id="QNN65640.1"/>
    </source>
</evidence>
<dbReference type="Pfam" id="PF02592">
    <property type="entry name" value="Vut_1"/>
    <property type="match status" value="1"/>
</dbReference>
<gene>
    <name evidence="2" type="ORF">H9L12_03465</name>
</gene>
<dbReference type="HAMAP" id="MF_02088">
    <property type="entry name" value="Q_prec_transport"/>
    <property type="match status" value="1"/>
</dbReference>
<feature type="transmembrane region" description="Helical" evidence="1">
    <location>
        <begin position="122"/>
        <end position="141"/>
    </location>
</feature>
<dbReference type="PANTHER" id="PTHR34300:SF2">
    <property type="entry name" value="QUEUOSINE PRECURSOR TRANSPORTER-RELATED"/>
    <property type="match status" value="1"/>
</dbReference>
<feature type="transmembrane region" description="Helical" evidence="1">
    <location>
        <begin position="19"/>
        <end position="38"/>
    </location>
</feature>
<reference evidence="2 3" key="1">
    <citation type="submission" date="2020-08" db="EMBL/GenBank/DDBJ databases">
        <title>Genome sequence of Sphingomonas rhizophila KACC 19189T.</title>
        <authorList>
            <person name="Hyun D.-W."/>
            <person name="Bae J.-W."/>
        </authorList>
    </citation>
    <scope>NUCLEOTIDE SEQUENCE [LARGE SCALE GENOMIC DNA]</scope>
    <source>
        <strain evidence="2 3">KACC 19189</strain>
    </source>
</reference>
<keyword evidence="1" id="KW-0997">Cell inner membrane</keyword>
<feature type="transmembrane region" description="Helical" evidence="1">
    <location>
        <begin position="153"/>
        <end position="177"/>
    </location>
</feature>
<dbReference type="GO" id="GO:0005886">
    <property type="term" value="C:plasma membrane"/>
    <property type="evidence" value="ECO:0007669"/>
    <property type="project" value="UniProtKB-SubCell"/>
</dbReference>
<dbReference type="NCBIfam" id="TIGR00697">
    <property type="entry name" value="queuosine precursor transporter"/>
    <property type="match status" value="1"/>
</dbReference>
<dbReference type="RefSeq" id="WP_187542625.1">
    <property type="nucleotide sequence ID" value="NZ_CP060717.1"/>
</dbReference>
<accession>A0A7G9SCR5</accession>
<keyword evidence="1" id="KW-1003">Cell membrane</keyword>
<dbReference type="PANTHER" id="PTHR34300">
    <property type="entry name" value="QUEUOSINE PRECURSOR TRANSPORTER-RELATED"/>
    <property type="match status" value="1"/>
</dbReference>
<comment type="subcellular location">
    <subcellularLocation>
        <location evidence="1">Cell inner membrane</location>
        <topology evidence="1">Multi-pass membrane protein</topology>
    </subcellularLocation>
</comment>
<evidence type="ECO:0000256" key="1">
    <source>
        <dbReference type="HAMAP-Rule" id="MF_02088"/>
    </source>
</evidence>